<name>A0A2N3R8T8_9BIFI</name>
<comment type="subcellular location">
    <subcellularLocation>
        <location evidence="1">Cell envelope</location>
    </subcellularLocation>
</comment>
<proteinExistence type="inferred from homology"/>
<evidence type="ECO:0000256" key="2">
    <source>
        <dbReference type="ARBA" id="ARBA00007639"/>
    </source>
</evidence>
<evidence type="ECO:0000313" key="6">
    <source>
        <dbReference type="EMBL" id="PKV08213.1"/>
    </source>
</evidence>
<reference evidence="6 7" key="1">
    <citation type="submission" date="2017-10" db="EMBL/GenBank/DDBJ databases">
        <title>Bifidobacterium genomics.</title>
        <authorList>
            <person name="Lugli G.A."/>
            <person name="Milani C."/>
            <person name="Mancabelli L."/>
        </authorList>
    </citation>
    <scope>NUCLEOTIDE SEQUENCE [LARGE SCALE GENOMIC DNA]</scope>
    <source>
        <strain evidence="6 7">1460B</strain>
    </source>
</reference>
<protein>
    <submittedName>
        <fullName evidence="6">LacI family transcriptional regulator</fullName>
    </submittedName>
</protein>
<comment type="caution">
    <text evidence="6">The sequence shown here is derived from an EMBL/GenBank/DDBJ whole genome shotgun (WGS) entry which is preliminary data.</text>
</comment>
<dbReference type="PROSITE" id="PS51257">
    <property type="entry name" value="PROKAR_LIPOPROTEIN"/>
    <property type="match status" value="1"/>
</dbReference>
<organism evidence="6 7">
    <name type="scientific">Bifidobacterium asteroides</name>
    <dbReference type="NCBI Taxonomy" id="1684"/>
    <lineage>
        <taxon>Bacteria</taxon>
        <taxon>Bacillati</taxon>
        <taxon>Actinomycetota</taxon>
        <taxon>Actinomycetes</taxon>
        <taxon>Bifidobacteriales</taxon>
        <taxon>Bifidobacteriaceae</taxon>
        <taxon>Bifidobacterium</taxon>
    </lineage>
</organism>
<feature type="signal peptide" evidence="4">
    <location>
        <begin position="1"/>
        <end position="26"/>
    </location>
</feature>
<dbReference type="EMBL" id="PCHJ01000018">
    <property type="protein sequence ID" value="PKV08213.1"/>
    <property type="molecule type" value="Genomic_DNA"/>
</dbReference>
<dbReference type="InterPro" id="IPR028082">
    <property type="entry name" value="Peripla_BP_I"/>
</dbReference>
<dbReference type="CDD" id="cd06321">
    <property type="entry name" value="PBP1_ABC_sugar_binding-like"/>
    <property type="match status" value="1"/>
</dbReference>
<dbReference type="AlphaFoldDB" id="A0A2N3R8T8"/>
<dbReference type="Pfam" id="PF13407">
    <property type="entry name" value="Peripla_BP_4"/>
    <property type="match status" value="1"/>
</dbReference>
<evidence type="ECO:0000256" key="4">
    <source>
        <dbReference type="SAM" id="SignalP"/>
    </source>
</evidence>
<sequence length="319" mass="33896">MRSKKIITAMVAILAASLALTGCSNGDEDRQSAPKRTEIKSIGLMVQDMSNPFFSSMDKEAKKEAKRIGARLNVQDAQLDLATQDNQISAFIEQNVDLIIVSAVDESGLQPAIKRARDAGIIVVAVDTPAKGADAIVTTDGVQAGQLACSYLSEKLGSKGNILIVDGTPIQTITDRIKGCKQALKKYPGIKVVAQQASKNDRATGLTVTTDMLTANKDVQGIFGMNDPSALGAALAVEQAGRQDQIIVTGIDASPQGVDELKRAGSPFIGAATQNPRAMVDQAVKFAQDKVKGKTPKKTTILIPSEMITRDNVNKYKGW</sequence>
<dbReference type="Gene3D" id="3.40.50.2300">
    <property type="match status" value="2"/>
</dbReference>
<evidence type="ECO:0000256" key="1">
    <source>
        <dbReference type="ARBA" id="ARBA00004196"/>
    </source>
</evidence>
<dbReference type="InterPro" id="IPR025997">
    <property type="entry name" value="SBP_2_dom"/>
</dbReference>
<feature type="domain" description="Periplasmic binding protein" evidence="5">
    <location>
        <begin position="42"/>
        <end position="294"/>
    </location>
</feature>
<evidence type="ECO:0000259" key="5">
    <source>
        <dbReference type="Pfam" id="PF13407"/>
    </source>
</evidence>
<gene>
    <name evidence="6" type="ORF">CQR44_1570</name>
</gene>
<comment type="similarity">
    <text evidence="2">Belongs to the bacterial solute-binding protein 2 family.</text>
</comment>
<dbReference type="GO" id="GO:0030313">
    <property type="term" value="C:cell envelope"/>
    <property type="evidence" value="ECO:0007669"/>
    <property type="project" value="UniProtKB-SubCell"/>
</dbReference>
<dbReference type="RefSeq" id="WP_101433044.1">
    <property type="nucleotide sequence ID" value="NZ_PCHJ01000018.1"/>
</dbReference>
<evidence type="ECO:0000256" key="3">
    <source>
        <dbReference type="ARBA" id="ARBA00022729"/>
    </source>
</evidence>
<dbReference type="GO" id="GO:0030246">
    <property type="term" value="F:carbohydrate binding"/>
    <property type="evidence" value="ECO:0007669"/>
    <property type="project" value="UniProtKB-ARBA"/>
</dbReference>
<dbReference type="PANTHER" id="PTHR46847">
    <property type="entry name" value="D-ALLOSE-BINDING PERIPLASMIC PROTEIN-RELATED"/>
    <property type="match status" value="1"/>
</dbReference>
<evidence type="ECO:0000313" key="7">
    <source>
        <dbReference type="Proteomes" id="UP000233731"/>
    </source>
</evidence>
<dbReference type="SUPFAM" id="SSF53822">
    <property type="entry name" value="Periplasmic binding protein-like I"/>
    <property type="match status" value="1"/>
</dbReference>
<dbReference type="Proteomes" id="UP000233731">
    <property type="component" value="Unassembled WGS sequence"/>
</dbReference>
<feature type="chain" id="PRO_5014794565" evidence="4">
    <location>
        <begin position="27"/>
        <end position="319"/>
    </location>
</feature>
<accession>A0A2N3R8T8</accession>
<dbReference type="PANTHER" id="PTHR46847:SF2">
    <property type="entry name" value="ABC TRANSPORTER SUGAR-BINDING PROTEIN"/>
    <property type="match status" value="1"/>
</dbReference>
<keyword evidence="3 4" id="KW-0732">Signal</keyword>